<evidence type="ECO:0000313" key="2">
    <source>
        <dbReference type="Proteomes" id="UP000682951"/>
    </source>
</evidence>
<reference evidence="1 2" key="1">
    <citation type="submission" date="2021-04" db="EMBL/GenBank/DDBJ databases">
        <title>Molecular and phenotypic characterization and identification of bacterial isolates recovered from the Anatolian ground squirrels (Spermophilus xanthoprymnus) and which have the potential to form a new species in the Campylobacter genus.</title>
        <authorList>
            <person name="Aydin F."/>
            <person name="Abay S."/>
            <person name="Kayman T."/>
            <person name="Karakaya E."/>
            <person name="Mustak H.K."/>
            <person name="Mustak I.B."/>
            <person name="Bilgin N."/>
            <person name="Duzler A."/>
            <person name="Sahin O."/>
            <person name="Guran O."/>
            <person name="Saticioglu I.B."/>
        </authorList>
    </citation>
    <scope>NUCLEOTIDE SEQUENCE [LARGE SCALE GENOMIC DNA]</scope>
    <source>
        <strain evidence="2">faydin-G24</strain>
    </source>
</reference>
<dbReference type="EMBL" id="JAGSSW010000003">
    <property type="protein sequence ID" value="MBR8463683.1"/>
    <property type="molecule type" value="Genomic_DNA"/>
</dbReference>
<evidence type="ECO:0000313" key="1">
    <source>
        <dbReference type="EMBL" id="MBR8463683.1"/>
    </source>
</evidence>
<keyword evidence="2" id="KW-1185">Reference proteome</keyword>
<dbReference type="RefSeq" id="WP_212140477.1">
    <property type="nucleotide sequence ID" value="NZ_JAGSSW010000003.1"/>
</dbReference>
<protein>
    <submittedName>
        <fullName evidence="1">Ferritin-like domain-containing protein</fullName>
    </submittedName>
</protein>
<dbReference type="InterPro" id="IPR009078">
    <property type="entry name" value="Ferritin-like_SF"/>
</dbReference>
<organism evidence="1 2">
    <name type="scientific">Campylobacter anatolicus</name>
    <dbReference type="NCBI Taxonomy" id="2829105"/>
    <lineage>
        <taxon>Bacteria</taxon>
        <taxon>Pseudomonadati</taxon>
        <taxon>Campylobacterota</taxon>
        <taxon>Epsilonproteobacteria</taxon>
        <taxon>Campylobacterales</taxon>
        <taxon>Campylobacteraceae</taxon>
        <taxon>Campylobacter</taxon>
    </lineage>
</organism>
<dbReference type="Proteomes" id="UP000682951">
    <property type="component" value="Unassembled WGS sequence"/>
</dbReference>
<comment type="caution">
    <text evidence="1">The sequence shown here is derived from an EMBL/GenBank/DDBJ whole genome shotgun (WGS) entry which is preliminary data.</text>
</comment>
<name>A0ABS5HHF2_9BACT</name>
<dbReference type="SUPFAM" id="SSF47240">
    <property type="entry name" value="Ferritin-like"/>
    <property type="match status" value="1"/>
</dbReference>
<gene>
    <name evidence="1" type="ORF">KDD93_03725</name>
</gene>
<accession>A0ABS5HHF2</accession>
<sequence>MRDELLKAAFLSELSAQELYQSLIGFDKIFNEIYTIRQNAIELIKMYAKKYAIKLDDNAPNAFLKPDNLQDALISALNYEIQICKMYEGFTDELNDEELKDIFFRLWATSNNEYIKALKHALKAELSQDTQTSQQNINLNDFTQNGYENIINEYQKSFNEMNENLQNIINGKADKTEIAKILNNPNFPFFSGLALGAISITTISKNLNNQKDQTDD</sequence>
<proteinExistence type="predicted"/>